<evidence type="ECO:0000256" key="5">
    <source>
        <dbReference type="SAM" id="MobiDB-lite"/>
    </source>
</evidence>
<dbReference type="AlphaFoldDB" id="A0A0C3AUX8"/>
<evidence type="ECO:0000313" key="9">
    <source>
        <dbReference type="Proteomes" id="UP000054166"/>
    </source>
</evidence>
<evidence type="ECO:0000256" key="4">
    <source>
        <dbReference type="ARBA" id="ARBA00023136"/>
    </source>
</evidence>
<feature type="transmembrane region" description="Helical" evidence="6">
    <location>
        <begin position="102"/>
        <end position="122"/>
    </location>
</feature>
<dbReference type="InterPro" id="IPR036259">
    <property type="entry name" value="MFS_trans_sf"/>
</dbReference>
<dbReference type="InterPro" id="IPR020846">
    <property type="entry name" value="MFS_dom"/>
</dbReference>
<dbReference type="SUPFAM" id="SSF103473">
    <property type="entry name" value="MFS general substrate transporter"/>
    <property type="match status" value="1"/>
</dbReference>
<name>A0A0C3AUX8_PILCF</name>
<protein>
    <recommendedName>
        <fullName evidence="7">Major facilitator superfamily (MFS) profile domain-containing protein</fullName>
    </recommendedName>
</protein>
<dbReference type="PROSITE" id="PS50850">
    <property type="entry name" value="MFS"/>
    <property type="match status" value="1"/>
</dbReference>
<feature type="transmembrane region" description="Helical" evidence="6">
    <location>
        <begin position="423"/>
        <end position="442"/>
    </location>
</feature>
<dbReference type="GO" id="GO:0005886">
    <property type="term" value="C:plasma membrane"/>
    <property type="evidence" value="ECO:0007669"/>
    <property type="project" value="TreeGrafter"/>
</dbReference>
<dbReference type="PANTHER" id="PTHR23508:SF10">
    <property type="entry name" value="CARBOXYLIC ACID TRANSPORTER PROTEIN HOMOLOG"/>
    <property type="match status" value="1"/>
</dbReference>
<evidence type="ECO:0000256" key="1">
    <source>
        <dbReference type="ARBA" id="ARBA00004141"/>
    </source>
</evidence>
<sequence length="497" mass="54333">MTVPYFITSLKPHREKRSDGRPLLECLRGLTFIQWAQFFSGWMAWTCDAVDFFSVSLSVTNLERQFDKTAHDITTAITLTLLFRSLGAIVFGVVSDRFGRKWPLVINLLIIASLEIGVSFVQTFHQFLALRAMFGVAMGGIWGLAAATALENLPVEIRGLASGVVQQGYAAGYLIAAVINLTLVPKVSVRWRAMFWCAAVFSSSAALLRALLPESAVFLRAKEIQREQGVTTGNKTKVFLTETKQMLAKHWLLCVYAVVLMTGFNFLSHGSQDLYPTYLQTSKNISNHNATIATIIGNCGAITGGAIAGWVSQYLGRRLTIVIFVCTVGAFIPIWILPNSFSGLAAGAFCMQFGVQGAWGVIPIHLAEMSPPAFRATFPGVAYQLGNMISSASAQIETIGGAHFKTYITEKGKQVQVPDYAKVQGILIGTVAAFVVFITIIGPENHAAQFEKAKTAFEEGGGNDELEIDEFPSRDKLSDDDDYEKASIQHISRAYRV</sequence>
<reference evidence="8 9" key="1">
    <citation type="submission" date="2014-04" db="EMBL/GenBank/DDBJ databases">
        <authorList>
            <consortium name="DOE Joint Genome Institute"/>
            <person name="Kuo A."/>
            <person name="Tarkka M."/>
            <person name="Buscot F."/>
            <person name="Kohler A."/>
            <person name="Nagy L.G."/>
            <person name="Floudas D."/>
            <person name="Copeland A."/>
            <person name="Barry K.W."/>
            <person name="Cichocki N."/>
            <person name="Veneault-Fourrey C."/>
            <person name="LaButti K."/>
            <person name="Lindquist E.A."/>
            <person name="Lipzen A."/>
            <person name="Lundell T."/>
            <person name="Morin E."/>
            <person name="Murat C."/>
            <person name="Sun H."/>
            <person name="Tunlid A."/>
            <person name="Henrissat B."/>
            <person name="Grigoriev I.V."/>
            <person name="Hibbett D.S."/>
            <person name="Martin F."/>
            <person name="Nordberg H.P."/>
            <person name="Cantor M.N."/>
            <person name="Hua S.X."/>
        </authorList>
    </citation>
    <scope>NUCLEOTIDE SEQUENCE [LARGE SCALE GENOMIC DNA]</scope>
    <source>
        <strain evidence="8 9">F 1598</strain>
    </source>
</reference>
<gene>
    <name evidence="8" type="ORF">PILCRDRAFT_11821</name>
</gene>
<keyword evidence="2 6" id="KW-0812">Transmembrane</keyword>
<feature type="transmembrane region" description="Helical" evidence="6">
    <location>
        <begin position="290"/>
        <end position="312"/>
    </location>
</feature>
<feature type="domain" description="Major facilitator superfamily (MFS) profile" evidence="7">
    <location>
        <begin position="37"/>
        <end position="446"/>
    </location>
</feature>
<feature type="transmembrane region" description="Helical" evidence="6">
    <location>
        <begin position="73"/>
        <end position="95"/>
    </location>
</feature>
<evidence type="ECO:0000256" key="6">
    <source>
        <dbReference type="SAM" id="Phobius"/>
    </source>
</evidence>
<dbReference type="GO" id="GO:0035879">
    <property type="term" value="P:plasma membrane lactate transport"/>
    <property type="evidence" value="ECO:0007669"/>
    <property type="project" value="TreeGrafter"/>
</dbReference>
<dbReference type="PANTHER" id="PTHR23508">
    <property type="entry name" value="CARBOXYLIC ACID TRANSPORTER PROTEIN HOMOLOG"/>
    <property type="match status" value="1"/>
</dbReference>
<dbReference type="OrthoDB" id="5296287at2759"/>
<evidence type="ECO:0000259" key="7">
    <source>
        <dbReference type="PROSITE" id="PS50850"/>
    </source>
</evidence>
<accession>A0A0C3AUX8</accession>
<organism evidence="8 9">
    <name type="scientific">Piloderma croceum (strain F 1598)</name>
    <dbReference type="NCBI Taxonomy" id="765440"/>
    <lineage>
        <taxon>Eukaryota</taxon>
        <taxon>Fungi</taxon>
        <taxon>Dikarya</taxon>
        <taxon>Basidiomycota</taxon>
        <taxon>Agaricomycotina</taxon>
        <taxon>Agaricomycetes</taxon>
        <taxon>Agaricomycetidae</taxon>
        <taxon>Atheliales</taxon>
        <taxon>Atheliaceae</taxon>
        <taxon>Piloderma</taxon>
    </lineage>
</organism>
<dbReference type="Pfam" id="PF07690">
    <property type="entry name" value="MFS_1"/>
    <property type="match status" value="1"/>
</dbReference>
<feature type="region of interest" description="Disordered" evidence="5">
    <location>
        <begin position="459"/>
        <end position="483"/>
    </location>
</feature>
<feature type="transmembrane region" description="Helical" evidence="6">
    <location>
        <begin position="128"/>
        <end position="150"/>
    </location>
</feature>
<dbReference type="CDD" id="cd17316">
    <property type="entry name" value="MFS_SV2_like"/>
    <property type="match status" value="1"/>
</dbReference>
<evidence type="ECO:0000313" key="8">
    <source>
        <dbReference type="EMBL" id="KIM77733.1"/>
    </source>
</evidence>
<feature type="transmembrane region" description="Helical" evidence="6">
    <location>
        <begin position="170"/>
        <end position="187"/>
    </location>
</feature>
<keyword evidence="9" id="KW-1185">Reference proteome</keyword>
<reference evidence="9" key="2">
    <citation type="submission" date="2015-01" db="EMBL/GenBank/DDBJ databases">
        <title>Evolutionary Origins and Diversification of the Mycorrhizal Mutualists.</title>
        <authorList>
            <consortium name="DOE Joint Genome Institute"/>
            <consortium name="Mycorrhizal Genomics Consortium"/>
            <person name="Kohler A."/>
            <person name="Kuo A."/>
            <person name="Nagy L.G."/>
            <person name="Floudas D."/>
            <person name="Copeland A."/>
            <person name="Barry K.W."/>
            <person name="Cichocki N."/>
            <person name="Veneault-Fourrey C."/>
            <person name="LaButti K."/>
            <person name="Lindquist E.A."/>
            <person name="Lipzen A."/>
            <person name="Lundell T."/>
            <person name="Morin E."/>
            <person name="Murat C."/>
            <person name="Riley R."/>
            <person name="Ohm R."/>
            <person name="Sun H."/>
            <person name="Tunlid A."/>
            <person name="Henrissat B."/>
            <person name="Grigoriev I.V."/>
            <person name="Hibbett D.S."/>
            <person name="Martin F."/>
        </authorList>
    </citation>
    <scope>NUCLEOTIDE SEQUENCE [LARGE SCALE GENOMIC DNA]</scope>
    <source>
        <strain evidence="9">F 1598</strain>
    </source>
</reference>
<dbReference type="Gene3D" id="1.20.1250.20">
    <property type="entry name" value="MFS general substrate transporter like domains"/>
    <property type="match status" value="2"/>
</dbReference>
<dbReference type="EMBL" id="KN833022">
    <property type="protein sequence ID" value="KIM77733.1"/>
    <property type="molecule type" value="Genomic_DNA"/>
</dbReference>
<feature type="compositionally biased region" description="Acidic residues" evidence="5">
    <location>
        <begin position="461"/>
        <end position="470"/>
    </location>
</feature>
<dbReference type="HOGENOM" id="CLU_001265_46_1_1"/>
<feature type="transmembrane region" description="Helical" evidence="6">
    <location>
        <begin position="319"/>
        <end position="338"/>
    </location>
</feature>
<keyword evidence="3 6" id="KW-1133">Transmembrane helix</keyword>
<proteinExistence type="predicted"/>
<feature type="transmembrane region" description="Helical" evidence="6">
    <location>
        <begin position="251"/>
        <end position="270"/>
    </location>
</feature>
<keyword evidence="4 6" id="KW-0472">Membrane</keyword>
<dbReference type="Proteomes" id="UP000054166">
    <property type="component" value="Unassembled WGS sequence"/>
</dbReference>
<dbReference type="GO" id="GO:0015355">
    <property type="term" value="F:secondary active monocarboxylate transmembrane transporter activity"/>
    <property type="evidence" value="ECO:0007669"/>
    <property type="project" value="TreeGrafter"/>
</dbReference>
<comment type="subcellular location">
    <subcellularLocation>
        <location evidence="1">Membrane</location>
        <topology evidence="1">Multi-pass membrane protein</topology>
    </subcellularLocation>
</comment>
<dbReference type="InterPro" id="IPR011701">
    <property type="entry name" value="MFS"/>
</dbReference>
<dbReference type="STRING" id="765440.A0A0C3AUX8"/>
<dbReference type="InParanoid" id="A0A0C3AUX8"/>
<evidence type="ECO:0000256" key="3">
    <source>
        <dbReference type="ARBA" id="ARBA00022989"/>
    </source>
</evidence>
<dbReference type="FunFam" id="1.20.1250.20:FF:000340">
    <property type="entry name" value="MFS transporter, SHS family, lactate transporter"/>
    <property type="match status" value="1"/>
</dbReference>
<evidence type="ECO:0000256" key="2">
    <source>
        <dbReference type="ARBA" id="ARBA00022692"/>
    </source>
</evidence>